<organism evidence="3 4">
    <name type="scientific">Spodoptera exigua</name>
    <name type="common">Beet armyworm</name>
    <name type="synonym">Noctua fulgens</name>
    <dbReference type="NCBI Taxonomy" id="7107"/>
    <lineage>
        <taxon>Eukaryota</taxon>
        <taxon>Metazoa</taxon>
        <taxon>Ecdysozoa</taxon>
        <taxon>Arthropoda</taxon>
        <taxon>Hexapoda</taxon>
        <taxon>Insecta</taxon>
        <taxon>Pterygota</taxon>
        <taxon>Neoptera</taxon>
        <taxon>Endopterygota</taxon>
        <taxon>Lepidoptera</taxon>
        <taxon>Glossata</taxon>
        <taxon>Ditrysia</taxon>
        <taxon>Noctuoidea</taxon>
        <taxon>Noctuidae</taxon>
        <taxon>Amphipyrinae</taxon>
        <taxon>Spodoptera</taxon>
    </lineage>
</organism>
<protein>
    <recommendedName>
        <fullName evidence="2">RAVE complex protein Rav1 C-terminal domain-containing protein</fullName>
    </recommendedName>
</protein>
<dbReference type="AlphaFoldDB" id="A0A922SGJ8"/>
<evidence type="ECO:0000256" key="1">
    <source>
        <dbReference type="SAM" id="MobiDB-lite"/>
    </source>
</evidence>
<accession>A0A922SGJ8</accession>
<feature type="region of interest" description="Disordered" evidence="1">
    <location>
        <begin position="601"/>
        <end position="655"/>
    </location>
</feature>
<dbReference type="GO" id="GO:0007035">
    <property type="term" value="P:vacuolar acidification"/>
    <property type="evidence" value="ECO:0007669"/>
    <property type="project" value="TreeGrafter"/>
</dbReference>
<dbReference type="InterPro" id="IPR022033">
    <property type="entry name" value="Rav1p_C"/>
</dbReference>
<comment type="caution">
    <text evidence="3">The sequence shown here is derived from an EMBL/GenBank/DDBJ whole genome shotgun (WGS) entry which is preliminary data.</text>
</comment>
<feature type="region of interest" description="Disordered" evidence="1">
    <location>
        <begin position="313"/>
        <end position="352"/>
    </location>
</feature>
<name>A0A922SGJ8_SPOEX</name>
<evidence type="ECO:0000313" key="4">
    <source>
        <dbReference type="Proteomes" id="UP000814243"/>
    </source>
</evidence>
<feature type="compositionally biased region" description="Acidic residues" evidence="1">
    <location>
        <begin position="602"/>
        <end position="632"/>
    </location>
</feature>
<proteinExistence type="predicted"/>
<feature type="domain" description="RAVE complex protein Rav1 C-terminal" evidence="2">
    <location>
        <begin position="6"/>
        <end position="169"/>
    </location>
</feature>
<feature type="compositionally biased region" description="Basic and acidic residues" evidence="1">
    <location>
        <begin position="326"/>
        <end position="350"/>
    </location>
</feature>
<reference evidence="3" key="1">
    <citation type="journal article" date="2021" name="G3 (Bethesda)">
        <title>Genome and transcriptome analysis of the beet armyworm Spodoptera exigua reveals targets for pest control. .</title>
        <authorList>
            <person name="Simon S."/>
            <person name="Breeschoten T."/>
            <person name="Jansen H.J."/>
            <person name="Dirks R.P."/>
            <person name="Schranz M.E."/>
            <person name="Ros V.I.D."/>
        </authorList>
    </citation>
    <scope>NUCLEOTIDE SEQUENCE</scope>
    <source>
        <strain evidence="3">TB_SE_WUR_2020</strain>
    </source>
</reference>
<evidence type="ECO:0000259" key="2">
    <source>
        <dbReference type="Pfam" id="PF12234"/>
    </source>
</evidence>
<dbReference type="Proteomes" id="UP000814243">
    <property type="component" value="Unassembled WGS sequence"/>
</dbReference>
<dbReference type="PANTHER" id="PTHR13950:SF9">
    <property type="entry name" value="RABCONNECTIN-3A"/>
    <property type="match status" value="1"/>
</dbReference>
<feature type="non-terminal residue" evidence="3">
    <location>
        <position position="1"/>
    </location>
</feature>
<gene>
    <name evidence="3" type="ORF">HF086_017793</name>
</gene>
<sequence>GVGTCNLVWAFHSETHEQLLALIPGYTKGQPKWSTMRELGVGWWVRGELLRTCMEKLARAAYMQKQDPMDAALYYLAMKKRMLLWGLFRSSRDEKMTNFFSNDFTEDRWRKAALKNAFVLLGRQRFEHAAAFFLLGGALKDALEVLITRLGDLQLAMVVARFGETEDGELDLERDLERPFHGSMGSKRSDSSGGTLALLQQEAEEGITRLERRLYFQTAHGHFKAGCPALALEVLSKLPARVRDERARQPAPAQRIDDVIHTGQLVDLPAKKEEPANVDWGAPAVERAEYVRPTFVTFYDEILLRIHAFSSTLSEGSGASTPPLEMKMDKQEDKEEPTVNGTSEKEKGADEAPSVDIMAQQLKFVACLKILMEELSTLATGFEVDGGHLRYQLYIWLEREVEALRRLCGYLAAGSSGGGGALLCAEPDLAPLPERPTLHQLLVREKADFEAKVQRALNRKRWLKGVSALRGLALRAAEEEDAPRLAVLLAEAFCAVYLALLGWAAAARDAHLLYRLTAHAPLAHDHARLFGGGPKLVERPEGTSVWSSLREKRALLNMRLLGLGPTAPHKNIQEGRPTYREQFVPPHCSILTYLLTKPTAEQDPENYDYDSAESGGEDVDDSGSEADDDDIFDTSNTKAGDDKPDGARSLAARGPVAATVNRDFGVPGSAPRLYPWLLS</sequence>
<dbReference type="InterPro" id="IPR052208">
    <property type="entry name" value="DmX-like/RAVE_component"/>
</dbReference>
<dbReference type="Pfam" id="PF12234">
    <property type="entry name" value="Rav1p_C"/>
    <property type="match status" value="1"/>
</dbReference>
<evidence type="ECO:0000313" key="3">
    <source>
        <dbReference type="EMBL" id="KAH9636123.1"/>
    </source>
</evidence>
<dbReference type="GO" id="GO:0043291">
    <property type="term" value="C:RAVE complex"/>
    <property type="evidence" value="ECO:0007669"/>
    <property type="project" value="TreeGrafter"/>
</dbReference>
<dbReference type="EMBL" id="JACEFF010000513">
    <property type="protein sequence ID" value="KAH9636123.1"/>
    <property type="molecule type" value="Genomic_DNA"/>
</dbReference>
<dbReference type="PANTHER" id="PTHR13950">
    <property type="entry name" value="RABCONNECTIN-RELATED"/>
    <property type="match status" value="1"/>
</dbReference>